<protein>
    <submittedName>
        <fullName evidence="5">Insulinase family protein</fullName>
    </submittedName>
</protein>
<dbReference type="PANTHER" id="PTHR11851:SF49">
    <property type="entry name" value="MITOCHONDRIAL-PROCESSING PEPTIDASE SUBUNIT ALPHA"/>
    <property type="match status" value="1"/>
</dbReference>
<comment type="similarity">
    <text evidence="1 2">Belongs to the peptidase M16 family.</text>
</comment>
<dbReference type="Gene3D" id="3.30.830.10">
    <property type="entry name" value="Metalloenzyme, LuxS/M16 peptidase-like"/>
    <property type="match status" value="2"/>
</dbReference>
<dbReference type="GO" id="GO:0046872">
    <property type="term" value="F:metal ion binding"/>
    <property type="evidence" value="ECO:0007669"/>
    <property type="project" value="InterPro"/>
</dbReference>
<dbReference type="PANTHER" id="PTHR11851">
    <property type="entry name" value="METALLOPROTEASE"/>
    <property type="match status" value="1"/>
</dbReference>
<organism evidence="5 6">
    <name type="scientific">Candidatus Segetimicrobium genomatis</name>
    <dbReference type="NCBI Taxonomy" id="2569760"/>
    <lineage>
        <taxon>Bacteria</taxon>
        <taxon>Bacillati</taxon>
        <taxon>Candidatus Sysuimicrobiota</taxon>
        <taxon>Candidatus Sysuimicrobiia</taxon>
        <taxon>Candidatus Sysuimicrobiales</taxon>
        <taxon>Candidatus Segetimicrobiaceae</taxon>
        <taxon>Candidatus Segetimicrobium</taxon>
    </lineage>
</organism>
<dbReference type="Pfam" id="PF05193">
    <property type="entry name" value="Peptidase_M16_C"/>
    <property type="match status" value="1"/>
</dbReference>
<proteinExistence type="inferred from homology"/>
<comment type="caution">
    <text evidence="5">The sequence shown here is derived from an EMBL/GenBank/DDBJ whole genome shotgun (WGS) entry which is preliminary data.</text>
</comment>
<evidence type="ECO:0000259" key="3">
    <source>
        <dbReference type="Pfam" id="PF00675"/>
    </source>
</evidence>
<accession>A0A537IR70</accession>
<dbReference type="EMBL" id="VBAP01000067">
    <property type="protein sequence ID" value="TMI73757.1"/>
    <property type="molecule type" value="Genomic_DNA"/>
</dbReference>
<dbReference type="GO" id="GO:0006508">
    <property type="term" value="P:proteolysis"/>
    <property type="evidence" value="ECO:0007669"/>
    <property type="project" value="InterPro"/>
</dbReference>
<dbReference type="GO" id="GO:0004222">
    <property type="term" value="F:metalloendopeptidase activity"/>
    <property type="evidence" value="ECO:0007669"/>
    <property type="project" value="InterPro"/>
</dbReference>
<dbReference type="InterPro" id="IPR011249">
    <property type="entry name" value="Metalloenz_LuxS/M16"/>
</dbReference>
<dbReference type="InterPro" id="IPR001431">
    <property type="entry name" value="Pept_M16_Zn_BS"/>
</dbReference>
<dbReference type="PROSITE" id="PS00143">
    <property type="entry name" value="INSULINASE"/>
    <property type="match status" value="1"/>
</dbReference>
<reference evidence="5 6" key="1">
    <citation type="journal article" date="2019" name="Nat. Microbiol.">
        <title>Mediterranean grassland soil C-N compound turnover is dependent on rainfall and depth, and is mediated by genomically divergent microorganisms.</title>
        <authorList>
            <person name="Diamond S."/>
            <person name="Andeer P.F."/>
            <person name="Li Z."/>
            <person name="Crits-Christoph A."/>
            <person name="Burstein D."/>
            <person name="Anantharaman K."/>
            <person name="Lane K.R."/>
            <person name="Thomas B.C."/>
            <person name="Pan C."/>
            <person name="Northen T.R."/>
            <person name="Banfield J.F."/>
        </authorList>
    </citation>
    <scope>NUCLEOTIDE SEQUENCE [LARGE SCALE GENOMIC DNA]</scope>
    <source>
        <strain evidence="5">NP_8</strain>
    </source>
</reference>
<dbReference type="InterPro" id="IPR050361">
    <property type="entry name" value="MPP/UQCRC_Complex"/>
</dbReference>
<evidence type="ECO:0000313" key="5">
    <source>
        <dbReference type="EMBL" id="TMI73757.1"/>
    </source>
</evidence>
<dbReference type="Pfam" id="PF00675">
    <property type="entry name" value="Peptidase_M16"/>
    <property type="match status" value="1"/>
</dbReference>
<evidence type="ECO:0000256" key="2">
    <source>
        <dbReference type="RuleBase" id="RU004447"/>
    </source>
</evidence>
<evidence type="ECO:0000256" key="1">
    <source>
        <dbReference type="ARBA" id="ARBA00007261"/>
    </source>
</evidence>
<dbReference type="InterPro" id="IPR007863">
    <property type="entry name" value="Peptidase_M16_C"/>
</dbReference>
<name>A0A537IR70_9BACT</name>
<evidence type="ECO:0000313" key="6">
    <source>
        <dbReference type="Proteomes" id="UP000318834"/>
    </source>
</evidence>
<feature type="domain" description="Peptidase M16 C-terminal" evidence="4">
    <location>
        <begin position="177"/>
        <end position="350"/>
    </location>
</feature>
<evidence type="ECO:0000259" key="4">
    <source>
        <dbReference type="Pfam" id="PF05193"/>
    </source>
</evidence>
<gene>
    <name evidence="5" type="ORF">E6H05_09220</name>
</gene>
<dbReference type="Proteomes" id="UP000318834">
    <property type="component" value="Unassembled WGS sequence"/>
</dbReference>
<dbReference type="InterPro" id="IPR011765">
    <property type="entry name" value="Pept_M16_N"/>
</dbReference>
<dbReference type="FunFam" id="3.30.830.10:FF:000008">
    <property type="entry name" value="Mitochondrial-processing peptidase subunit beta"/>
    <property type="match status" value="1"/>
</dbReference>
<sequence>MSQPQLPPSSGTVARSVLPSGVRVLTERIPHVRTVAVGIWVSVGSRYEPVEQHGISHFLEHLFFKGTATRSALEIAQAADDIGGQMNAFTDREQTVFYVKVLSSHLDRALEIYADMLLHSTLAEESIERERQVIAEEIKSYEDSPDELVQDLFAQTVWNGHQLGRPVIGTLLTVNRLTRNDFIAHIRRFYRPNNVVIAAAGDLEHDQVAALVTRHFAGWEGAADPVVQAPPRPQADVATRTKETEQVHLCLGTQGLAQADERRYTLSVLDHLLGGGMSSRLFQEIRERRGLVYSIASYAASYRDGGLFVVYAGMSPDAGPEVIRLTLEEIEKMKLHRVDDAELHRAKESLKGGLMLGLESTGSRMSMLARSEVYHGRQITLDELIAKVDAVTAEDVQRMAGDLFPAGRLSMAAIGPFRSDGHLAASMRKAFEGYVEAKA</sequence>
<feature type="domain" description="Peptidase M16 N-terminal" evidence="3">
    <location>
        <begin position="23"/>
        <end position="170"/>
    </location>
</feature>
<dbReference type="SUPFAM" id="SSF63411">
    <property type="entry name" value="LuxS/MPP-like metallohydrolase"/>
    <property type="match status" value="2"/>
</dbReference>
<dbReference type="AlphaFoldDB" id="A0A537IR70"/>